<accession>A0A0R2K7U9</accession>
<gene>
    <name evidence="3" type="ORF">IV43_GL000899</name>
</gene>
<dbReference type="InterPro" id="IPR009214">
    <property type="entry name" value="DUF1129"/>
</dbReference>
<dbReference type="STRING" id="89059.LAC1533_0507"/>
<organism evidence="3 4">
    <name type="scientific">Ligilactobacillus acidipiscis</name>
    <dbReference type="NCBI Taxonomy" id="89059"/>
    <lineage>
        <taxon>Bacteria</taxon>
        <taxon>Bacillati</taxon>
        <taxon>Bacillota</taxon>
        <taxon>Bacilli</taxon>
        <taxon>Lactobacillales</taxon>
        <taxon>Lactobacillaceae</taxon>
        <taxon>Ligilactobacillus</taxon>
    </lineage>
</organism>
<evidence type="ECO:0000313" key="3">
    <source>
        <dbReference type="EMBL" id="KRN85585.1"/>
    </source>
</evidence>
<dbReference type="AlphaFoldDB" id="A0A0R2K7U9"/>
<evidence type="ECO:0000256" key="1">
    <source>
        <dbReference type="SAM" id="MobiDB-lite"/>
    </source>
</evidence>
<dbReference type="Proteomes" id="UP000051491">
    <property type="component" value="Unassembled WGS sequence"/>
</dbReference>
<feature type="transmembrane region" description="Helical" evidence="2">
    <location>
        <begin position="117"/>
        <end position="140"/>
    </location>
</feature>
<evidence type="ECO:0008006" key="5">
    <source>
        <dbReference type="Google" id="ProtNLM"/>
    </source>
</evidence>
<dbReference type="OrthoDB" id="2143285at2"/>
<feature type="transmembrane region" description="Helical" evidence="2">
    <location>
        <begin position="152"/>
        <end position="175"/>
    </location>
</feature>
<protein>
    <recommendedName>
        <fullName evidence="5">Integral membrane protein</fullName>
    </recommendedName>
</protein>
<proteinExistence type="predicted"/>
<dbReference type="PATRIC" id="fig|89059.3.peg.944"/>
<feature type="region of interest" description="Disordered" evidence="1">
    <location>
        <begin position="1"/>
        <end position="27"/>
    </location>
</feature>
<reference evidence="3 4" key="1">
    <citation type="journal article" date="2015" name="Genome Announc.">
        <title>Expanding the biotechnology potential of lactobacilli through comparative genomics of 213 strains and associated genera.</title>
        <authorList>
            <person name="Sun Z."/>
            <person name="Harris H.M."/>
            <person name="McCann A."/>
            <person name="Guo C."/>
            <person name="Argimon S."/>
            <person name="Zhang W."/>
            <person name="Yang X."/>
            <person name="Jeffery I.B."/>
            <person name="Cooney J.C."/>
            <person name="Kagawa T.F."/>
            <person name="Liu W."/>
            <person name="Song Y."/>
            <person name="Salvetti E."/>
            <person name="Wrobel A."/>
            <person name="Rasinkangas P."/>
            <person name="Parkhill J."/>
            <person name="Rea M.C."/>
            <person name="O'Sullivan O."/>
            <person name="Ritari J."/>
            <person name="Douillard F.P."/>
            <person name="Paul Ross R."/>
            <person name="Yang R."/>
            <person name="Briner A.E."/>
            <person name="Felis G.E."/>
            <person name="de Vos W.M."/>
            <person name="Barrangou R."/>
            <person name="Klaenhammer T.R."/>
            <person name="Caufield P.W."/>
            <person name="Cui Y."/>
            <person name="Zhang H."/>
            <person name="O'Toole P.W."/>
        </authorList>
    </citation>
    <scope>NUCLEOTIDE SEQUENCE [LARGE SCALE GENOMIC DNA]</scope>
    <source>
        <strain evidence="3 4">DSM 15353</strain>
    </source>
</reference>
<evidence type="ECO:0000313" key="4">
    <source>
        <dbReference type="Proteomes" id="UP000051491"/>
    </source>
</evidence>
<dbReference type="PIRSF" id="PIRSF033111">
    <property type="entry name" value="UCP033111"/>
    <property type="match status" value="1"/>
</dbReference>
<sequence>MGGLSLKEETVREKNEKAAKKQAQHQEHVEVTVRDGEFAGLTKRNEDFMFHLNKNLDEYNYDLEKKEEVLNDTYRELLDKQKSGVTAAKLYGPVTEYAEKIIKGNNQKKEARSTSNIFWLMALDNGLIMFIMFCLMYALVGFFDHSKNAVNGGWITLLGTSVIAGVGLAFFYVMMDPNKSKESKHKVTRGIIVTLELIAIWMVAFGLIALIPVKYNQTLDPVVYIILGVVAFGVRYLLNQKLHFPKMGRTTQNK</sequence>
<feature type="transmembrane region" description="Helical" evidence="2">
    <location>
        <begin position="222"/>
        <end position="238"/>
    </location>
</feature>
<keyword evidence="2" id="KW-0472">Membrane</keyword>
<evidence type="ECO:0000256" key="2">
    <source>
        <dbReference type="SAM" id="Phobius"/>
    </source>
</evidence>
<feature type="transmembrane region" description="Helical" evidence="2">
    <location>
        <begin position="187"/>
        <end position="210"/>
    </location>
</feature>
<name>A0A0R2K7U9_9LACO</name>
<keyword evidence="2" id="KW-0812">Transmembrane</keyword>
<comment type="caution">
    <text evidence="3">The sequence shown here is derived from an EMBL/GenBank/DDBJ whole genome shotgun (WGS) entry which is preliminary data.</text>
</comment>
<keyword evidence="2" id="KW-1133">Transmembrane helix</keyword>
<dbReference type="EMBL" id="JQBK01000021">
    <property type="protein sequence ID" value="KRN85585.1"/>
    <property type="molecule type" value="Genomic_DNA"/>
</dbReference>
<dbReference type="Pfam" id="PF06570">
    <property type="entry name" value="DUF1129"/>
    <property type="match status" value="1"/>
</dbReference>